<proteinExistence type="predicted"/>
<dbReference type="GO" id="GO:0005634">
    <property type="term" value="C:nucleus"/>
    <property type="evidence" value="ECO:0007669"/>
    <property type="project" value="TreeGrafter"/>
</dbReference>
<dbReference type="GO" id="GO:0045893">
    <property type="term" value="P:positive regulation of DNA-templated transcription"/>
    <property type="evidence" value="ECO:0007669"/>
    <property type="project" value="UniProtKB-ARBA"/>
</dbReference>
<evidence type="ECO:0000313" key="4">
    <source>
        <dbReference type="RefSeq" id="XP_019644897.1"/>
    </source>
</evidence>
<dbReference type="PANTHER" id="PTHR11949">
    <property type="entry name" value="INTERFERON REGULATORY FACTOR"/>
    <property type="match status" value="1"/>
</dbReference>
<dbReference type="InterPro" id="IPR017855">
    <property type="entry name" value="SMAD-like_dom_sf"/>
</dbReference>
<dbReference type="AlphaFoldDB" id="A0A6P5A5U6"/>
<dbReference type="Gene3D" id="2.60.200.10">
    <property type="match status" value="1"/>
</dbReference>
<dbReference type="Gene3D" id="1.10.10.10">
    <property type="entry name" value="Winged helix-like DNA-binding domain superfamily/Winged helix DNA-binding domain"/>
    <property type="match status" value="1"/>
</dbReference>
<evidence type="ECO:0000259" key="1">
    <source>
        <dbReference type="PROSITE" id="PS51507"/>
    </source>
</evidence>
<organism evidence="2 5">
    <name type="scientific">Branchiostoma belcheri</name>
    <name type="common">Amphioxus</name>
    <dbReference type="NCBI Taxonomy" id="7741"/>
    <lineage>
        <taxon>Eukaryota</taxon>
        <taxon>Metazoa</taxon>
        <taxon>Chordata</taxon>
        <taxon>Cephalochordata</taxon>
        <taxon>Leptocardii</taxon>
        <taxon>Amphioxiformes</taxon>
        <taxon>Branchiostomatidae</taxon>
        <taxon>Branchiostoma</taxon>
    </lineage>
</organism>
<sequence length="495" mass="55437">MANGSDDRKRLRRFFVSHLDANDVAGVSWLDRSEGLFRIDWPHGGRSGFNSERDGLIFKLWAQKTGKWKPGEEENPTMWSEWKTRVRNALFKLKDFQEQEALGNPNDPREPFRVYKLLTPPKSVSQEQADDIGLSSEETLEYFNDLDALLSTKPDTPGSNEGACAPTQPMMLNIPVGNDGAQTNDQSMPSLEDFGIITPIQTAIPEPSQGACAMPQPLIANVPPESCAQPVDQSTASLQRELFGPFSNFQDCEVQVCVLYRGVQVMDQPYTVPTGFRVFHGSHVEQMASRHACQIFSKDGEKLFGPENVVPVPLPDCTPHTLTPKQRDSTLKLLNGAKRGILFQFDGCGNIWAYRLCETAVYWLDPNSSQAPIKLERETPTKVFDILQFLEILQGYATDTTGSKKKPLPYFKFCIGQSWNLEEPFEKNLVSVTVYQKTAAEHLETVRQNKDKTSLSLKFSEPTEDDHLVANLEQLIANLSLQQNSPPPPLNTGMQ</sequence>
<dbReference type="SUPFAM" id="SSF49879">
    <property type="entry name" value="SMAD/FHA domain"/>
    <property type="match status" value="1"/>
</dbReference>
<reference evidence="3 4" key="1">
    <citation type="submission" date="2025-04" db="UniProtKB">
        <authorList>
            <consortium name="RefSeq"/>
        </authorList>
    </citation>
    <scope>IDENTIFICATION</scope>
    <source>
        <tissue evidence="3 4">Gonad</tissue>
    </source>
</reference>
<feature type="domain" description="IRF tryptophan pentad repeat" evidence="1">
    <location>
        <begin position="8"/>
        <end position="119"/>
    </location>
</feature>
<dbReference type="PRINTS" id="PR00267">
    <property type="entry name" value="INTFRNREGFCT"/>
</dbReference>
<dbReference type="RefSeq" id="XP_019644896.1">
    <property type="nucleotide sequence ID" value="XM_019789337.1"/>
</dbReference>
<gene>
    <name evidence="3 4 5" type="primary">LOC109485648</name>
</gene>
<dbReference type="RefSeq" id="XP_019644898.1">
    <property type="nucleotide sequence ID" value="XM_019789339.1"/>
</dbReference>
<dbReference type="FunFam" id="1.10.10.10:FF:000831">
    <property type="entry name" value="Interferon regulatory factor like protein"/>
    <property type="match status" value="1"/>
</dbReference>
<dbReference type="RefSeq" id="XP_019644897.1">
    <property type="nucleotide sequence ID" value="XM_019789338.1"/>
</dbReference>
<dbReference type="SUPFAM" id="SSF46785">
    <property type="entry name" value="Winged helix' DNA-binding domain"/>
    <property type="match status" value="1"/>
</dbReference>
<dbReference type="InterPro" id="IPR036390">
    <property type="entry name" value="WH_DNA-bd_sf"/>
</dbReference>
<dbReference type="GeneID" id="109485648"/>
<dbReference type="InterPro" id="IPR001346">
    <property type="entry name" value="Interferon_reg_fact_DNA-bd_dom"/>
</dbReference>
<dbReference type="SMART" id="SM01243">
    <property type="entry name" value="IRF-3"/>
    <property type="match status" value="1"/>
</dbReference>
<evidence type="ECO:0000313" key="5">
    <source>
        <dbReference type="RefSeq" id="XP_019644898.1"/>
    </source>
</evidence>
<dbReference type="SMART" id="SM00348">
    <property type="entry name" value="IRF"/>
    <property type="match status" value="1"/>
</dbReference>
<dbReference type="PROSITE" id="PS51507">
    <property type="entry name" value="IRF_2"/>
    <property type="match status" value="1"/>
</dbReference>
<dbReference type="KEGG" id="bbel:109485648"/>
<dbReference type="OrthoDB" id="6538197at2759"/>
<dbReference type="Pfam" id="PF10401">
    <property type="entry name" value="IRF-3"/>
    <property type="match status" value="1"/>
</dbReference>
<dbReference type="InterPro" id="IPR008984">
    <property type="entry name" value="SMAD_FHA_dom_sf"/>
</dbReference>
<dbReference type="GO" id="GO:0000981">
    <property type="term" value="F:DNA-binding transcription factor activity, RNA polymerase II-specific"/>
    <property type="evidence" value="ECO:0007669"/>
    <property type="project" value="TreeGrafter"/>
</dbReference>
<protein>
    <submittedName>
        <fullName evidence="3 4">Interferon regulatory factor 5-like</fullName>
    </submittedName>
</protein>
<dbReference type="PANTHER" id="PTHR11949:SF53">
    <property type="entry name" value="IRF TRYPTOPHAN PENTAD REPEAT DOMAIN-CONTAINING PROTEIN"/>
    <property type="match status" value="1"/>
</dbReference>
<keyword evidence="2" id="KW-1185">Reference proteome</keyword>
<dbReference type="Pfam" id="PF00605">
    <property type="entry name" value="IRF"/>
    <property type="match status" value="1"/>
</dbReference>
<dbReference type="Proteomes" id="UP000515135">
    <property type="component" value="Unplaced"/>
</dbReference>
<accession>A0A6P5A5U6</accession>
<evidence type="ECO:0000313" key="2">
    <source>
        <dbReference type="Proteomes" id="UP000515135"/>
    </source>
</evidence>
<dbReference type="GO" id="GO:0000978">
    <property type="term" value="F:RNA polymerase II cis-regulatory region sequence-specific DNA binding"/>
    <property type="evidence" value="ECO:0007669"/>
    <property type="project" value="TreeGrafter"/>
</dbReference>
<evidence type="ECO:0000313" key="3">
    <source>
        <dbReference type="RefSeq" id="XP_019644896.1"/>
    </source>
</evidence>
<dbReference type="InterPro" id="IPR019471">
    <property type="entry name" value="Interferon_reg_factor-3"/>
</dbReference>
<name>A0A6P5A5U6_BRABE</name>
<dbReference type="InterPro" id="IPR036388">
    <property type="entry name" value="WH-like_DNA-bd_sf"/>
</dbReference>
<dbReference type="GO" id="GO:0002376">
    <property type="term" value="P:immune system process"/>
    <property type="evidence" value="ECO:0007669"/>
    <property type="project" value="TreeGrafter"/>
</dbReference>